<sequence length="116" mass="13512">MKKSAQQINDLINRDSSVYSATFIFRVKNHDLEFERLNDIIDQVANSNAGFLGKEGWSNNEENKKSVVYYWDSIDALKTFSNHPDHQKAKKNYKKWYNGYEVIISKVLTFKSDNGL</sequence>
<evidence type="ECO:0000313" key="1">
    <source>
        <dbReference type="EMBL" id="SHF90555.1"/>
    </source>
</evidence>
<dbReference type="InterPro" id="IPR011008">
    <property type="entry name" value="Dimeric_a/b-barrel"/>
</dbReference>
<organism evidence="1 2">
    <name type="scientific">Fodinibius roseus</name>
    <dbReference type="NCBI Taxonomy" id="1194090"/>
    <lineage>
        <taxon>Bacteria</taxon>
        <taxon>Pseudomonadati</taxon>
        <taxon>Balneolota</taxon>
        <taxon>Balneolia</taxon>
        <taxon>Balneolales</taxon>
        <taxon>Balneolaceae</taxon>
        <taxon>Fodinibius</taxon>
    </lineage>
</organism>
<dbReference type="AlphaFoldDB" id="A0A1M5FGE2"/>
<keyword evidence="2" id="KW-1185">Reference proteome</keyword>
<reference evidence="1 2" key="1">
    <citation type="submission" date="2016-11" db="EMBL/GenBank/DDBJ databases">
        <authorList>
            <person name="Jaros S."/>
            <person name="Januszkiewicz K."/>
            <person name="Wedrychowicz H."/>
        </authorList>
    </citation>
    <scope>NUCLEOTIDE SEQUENCE [LARGE SCALE GENOMIC DNA]</scope>
    <source>
        <strain evidence="1 2">DSM 21986</strain>
    </source>
</reference>
<dbReference type="InterPro" id="IPR025444">
    <property type="entry name" value="Monooxy_af470"/>
</dbReference>
<dbReference type="Pfam" id="PF13826">
    <property type="entry name" value="Monooxy_af470-like"/>
    <property type="match status" value="1"/>
</dbReference>
<dbReference type="RefSeq" id="WP_073065474.1">
    <property type="nucleotide sequence ID" value="NZ_FQUS01000015.1"/>
</dbReference>
<dbReference type="Proteomes" id="UP000184041">
    <property type="component" value="Unassembled WGS sequence"/>
</dbReference>
<dbReference type="EMBL" id="FQUS01000015">
    <property type="protein sequence ID" value="SHF90555.1"/>
    <property type="molecule type" value="Genomic_DNA"/>
</dbReference>
<dbReference type="OrthoDB" id="9798439at2"/>
<evidence type="ECO:0000313" key="2">
    <source>
        <dbReference type="Proteomes" id="UP000184041"/>
    </source>
</evidence>
<dbReference type="SUPFAM" id="SSF54909">
    <property type="entry name" value="Dimeric alpha+beta barrel"/>
    <property type="match status" value="1"/>
</dbReference>
<gene>
    <name evidence="1" type="ORF">SAMN05443144_11519</name>
</gene>
<dbReference type="STRING" id="1194090.SAMN05443144_11519"/>
<evidence type="ECO:0008006" key="3">
    <source>
        <dbReference type="Google" id="ProtNLM"/>
    </source>
</evidence>
<accession>A0A1M5FGE2</accession>
<protein>
    <recommendedName>
        <fullName evidence="3">Heme-degrading monooxygenase HmoA</fullName>
    </recommendedName>
</protein>
<proteinExistence type="predicted"/>
<name>A0A1M5FGE2_9BACT</name>
<dbReference type="Gene3D" id="3.30.70.100">
    <property type="match status" value="1"/>
</dbReference>